<dbReference type="AlphaFoldDB" id="A0A0H4VNL7"/>
<keyword evidence="3" id="KW-1185">Reference proteome</keyword>
<feature type="transmembrane region" description="Helical" evidence="1">
    <location>
        <begin position="20"/>
        <end position="48"/>
    </location>
</feature>
<evidence type="ECO:0000313" key="2">
    <source>
        <dbReference type="EMBL" id="AKQ46903.1"/>
    </source>
</evidence>
<keyword evidence="1" id="KW-0472">Membrane</keyword>
<sequence>MNVTFCAYSEGLAEEVKDVAVFALTVLMVNSLLEIVVSAGVGFVELAVKRYVPAGVMLRLLKVAKPLEFEVTVAVPLKEPELLRLNKIDLAAETGFPN</sequence>
<dbReference type="Proteomes" id="UP000036458">
    <property type="component" value="Chromosome"/>
</dbReference>
<reference evidence="2 3" key="1">
    <citation type="submission" date="2015-01" db="EMBL/GenBank/DDBJ databases">
        <title>Rufibacter sp./DG31D/ whole genome sequencing.</title>
        <authorList>
            <person name="Kim M.K."/>
            <person name="Srinivasan S."/>
            <person name="Lee J.-J."/>
        </authorList>
    </citation>
    <scope>NUCLEOTIDE SEQUENCE [LARGE SCALE GENOMIC DNA]</scope>
    <source>
        <strain evidence="2 3">DG31D</strain>
    </source>
</reference>
<proteinExistence type="predicted"/>
<dbReference type="PATRIC" id="fig|1379910.4.peg.3644"/>
<gene>
    <name evidence="2" type="ORF">TH63_16715</name>
</gene>
<protein>
    <submittedName>
        <fullName evidence="2">Uncharacterized protein</fullName>
    </submittedName>
</protein>
<organism evidence="2 3">
    <name type="scientific">Rufibacter radiotolerans</name>
    <dbReference type="NCBI Taxonomy" id="1379910"/>
    <lineage>
        <taxon>Bacteria</taxon>
        <taxon>Pseudomonadati</taxon>
        <taxon>Bacteroidota</taxon>
        <taxon>Cytophagia</taxon>
        <taxon>Cytophagales</taxon>
        <taxon>Hymenobacteraceae</taxon>
        <taxon>Rufibacter</taxon>
    </lineage>
</organism>
<evidence type="ECO:0000313" key="3">
    <source>
        <dbReference type="Proteomes" id="UP000036458"/>
    </source>
</evidence>
<accession>A0A0H4VNL7</accession>
<name>A0A0H4VNL7_9BACT</name>
<evidence type="ECO:0000256" key="1">
    <source>
        <dbReference type="SAM" id="Phobius"/>
    </source>
</evidence>
<keyword evidence="1" id="KW-0812">Transmembrane</keyword>
<dbReference type="EMBL" id="CP010777">
    <property type="protein sequence ID" value="AKQ46903.1"/>
    <property type="molecule type" value="Genomic_DNA"/>
</dbReference>
<dbReference type="KEGG" id="ruf:TH63_16715"/>
<keyword evidence="1" id="KW-1133">Transmembrane helix</keyword>